<dbReference type="EMBL" id="DS114679">
    <property type="protein sequence ID" value="EAX86318.1"/>
    <property type="molecule type" value="Genomic_DNA"/>
</dbReference>
<dbReference type="GO" id="GO:0005680">
    <property type="term" value="C:anaphase-promoting complex"/>
    <property type="evidence" value="ECO:0000318"/>
    <property type="project" value="GO_Central"/>
</dbReference>
<dbReference type="PANTHER" id="PTHR19918">
    <property type="entry name" value="CELL DIVISION CYCLE 20 CDC20 FIZZY -RELATED"/>
    <property type="match status" value="1"/>
</dbReference>
<dbReference type="OrthoDB" id="2012444at2759"/>
<dbReference type="SUPFAM" id="SSF50978">
    <property type="entry name" value="WD40 repeat-like"/>
    <property type="match status" value="1"/>
</dbReference>
<evidence type="ECO:0000313" key="8">
    <source>
        <dbReference type="Proteomes" id="UP000001542"/>
    </source>
</evidence>
<keyword evidence="5" id="KW-0131">Cell cycle</keyword>
<dbReference type="eggNOG" id="KOG0305">
    <property type="taxonomic scope" value="Eukaryota"/>
</dbReference>
<evidence type="ECO:0000256" key="1">
    <source>
        <dbReference type="ARBA" id="ARBA00022574"/>
    </source>
</evidence>
<dbReference type="PANTHER" id="PTHR19918:SF8">
    <property type="entry name" value="FI02843P"/>
    <property type="match status" value="1"/>
</dbReference>
<dbReference type="SMART" id="SM00320">
    <property type="entry name" value="WD40"/>
    <property type="match status" value="5"/>
</dbReference>
<evidence type="ECO:0000313" key="7">
    <source>
        <dbReference type="EMBL" id="EAX86318.1"/>
    </source>
</evidence>
<keyword evidence="4" id="KW-0498">Mitosis</keyword>
<dbReference type="VEuPathDB" id="TrichDB:TVAG_029400"/>
<dbReference type="GO" id="GO:1905786">
    <property type="term" value="P:positive regulation of anaphase-promoting complex-dependent catabolic process"/>
    <property type="evidence" value="ECO:0000318"/>
    <property type="project" value="GO_Central"/>
</dbReference>
<feature type="compositionally biased region" description="Low complexity" evidence="6">
    <location>
        <begin position="14"/>
        <end position="31"/>
    </location>
</feature>
<dbReference type="SMR" id="A2G945"/>
<evidence type="ECO:0000256" key="5">
    <source>
        <dbReference type="ARBA" id="ARBA00023306"/>
    </source>
</evidence>
<dbReference type="Proteomes" id="UP000001542">
    <property type="component" value="Unassembled WGS sequence"/>
</dbReference>
<dbReference type="RefSeq" id="XP_001299248.1">
    <property type="nucleotide sequence ID" value="XM_001299247.1"/>
</dbReference>
<reference evidence="7" key="1">
    <citation type="submission" date="2006-10" db="EMBL/GenBank/DDBJ databases">
        <authorList>
            <person name="Amadeo P."/>
            <person name="Zhao Q."/>
            <person name="Wortman J."/>
            <person name="Fraser-Liggett C."/>
            <person name="Carlton J."/>
        </authorList>
    </citation>
    <scope>NUCLEOTIDE SEQUENCE</scope>
    <source>
        <strain evidence="7">G3</strain>
    </source>
</reference>
<dbReference type="InterPro" id="IPR015943">
    <property type="entry name" value="WD40/YVTN_repeat-like_dom_sf"/>
</dbReference>
<evidence type="ECO:0008006" key="9">
    <source>
        <dbReference type="Google" id="ProtNLM"/>
    </source>
</evidence>
<feature type="compositionally biased region" description="Low complexity" evidence="6">
    <location>
        <begin position="40"/>
        <end position="70"/>
    </location>
</feature>
<dbReference type="InterPro" id="IPR001680">
    <property type="entry name" value="WD40_rpt"/>
</dbReference>
<dbReference type="GO" id="GO:1990757">
    <property type="term" value="F:ubiquitin ligase activator activity"/>
    <property type="evidence" value="ECO:0000318"/>
    <property type="project" value="GO_Central"/>
</dbReference>
<evidence type="ECO:0000256" key="2">
    <source>
        <dbReference type="ARBA" id="ARBA00022618"/>
    </source>
</evidence>
<accession>A2G945</accession>
<proteinExistence type="predicted"/>
<gene>
    <name evidence="7" type="ORF">TVAG_029400</name>
</gene>
<dbReference type="InParanoid" id="A2G945"/>
<keyword evidence="3" id="KW-0677">Repeat</keyword>
<dbReference type="STRING" id="5722.A2G945"/>
<dbReference type="Gene3D" id="2.130.10.10">
    <property type="entry name" value="YVTN repeat-like/Quinoprotein amine dehydrogenase"/>
    <property type="match status" value="1"/>
</dbReference>
<dbReference type="VEuPathDB" id="TrichDB:TVAGG3_0926030"/>
<dbReference type="AlphaFoldDB" id="A2G945"/>
<dbReference type="GO" id="GO:0010997">
    <property type="term" value="F:anaphase-promoting complex binding"/>
    <property type="evidence" value="ECO:0000318"/>
    <property type="project" value="GO_Central"/>
</dbReference>
<dbReference type="InterPro" id="IPR036322">
    <property type="entry name" value="WD40_repeat_dom_sf"/>
</dbReference>
<evidence type="ECO:0000256" key="6">
    <source>
        <dbReference type="SAM" id="MobiDB-lite"/>
    </source>
</evidence>
<name>A2G945_TRIV3</name>
<keyword evidence="8" id="KW-1185">Reference proteome</keyword>
<dbReference type="KEGG" id="tva:4743962"/>
<dbReference type="GO" id="GO:0031145">
    <property type="term" value="P:anaphase-promoting complex-dependent catabolic process"/>
    <property type="evidence" value="ECO:0000318"/>
    <property type="project" value="GO_Central"/>
</dbReference>
<organism evidence="7 8">
    <name type="scientific">Trichomonas vaginalis (strain ATCC PRA-98 / G3)</name>
    <dbReference type="NCBI Taxonomy" id="412133"/>
    <lineage>
        <taxon>Eukaryota</taxon>
        <taxon>Metamonada</taxon>
        <taxon>Parabasalia</taxon>
        <taxon>Trichomonadida</taxon>
        <taxon>Trichomonadidae</taxon>
        <taxon>Trichomonas</taxon>
    </lineage>
</organism>
<dbReference type="InterPro" id="IPR033010">
    <property type="entry name" value="Cdc20/Fizzy"/>
</dbReference>
<protein>
    <recommendedName>
        <fullName evidence="9">Anaphase-promoting complex subunit 4 WD40 domain-containing protein</fullName>
    </recommendedName>
</protein>
<dbReference type="Pfam" id="PF00400">
    <property type="entry name" value="WD40"/>
    <property type="match status" value="1"/>
</dbReference>
<keyword evidence="2" id="KW-0132">Cell division</keyword>
<feature type="region of interest" description="Disordered" evidence="6">
    <location>
        <begin position="1"/>
        <end position="70"/>
    </location>
</feature>
<evidence type="ECO:0000256" key="4">
    <source>
        <dbReference type="ARBA" id="ARBA00022776"/>
    </source>
</evidence>
<keyword evidence="1" id="KW-0853">WD repeat</keyword>
<evidence type="ECO:0000256" key="3">
    <source>
        <dbReference type="ARBA" id="ARBA00022737"/>
    </source>
</evidence>
<reference evidence="7" key="2">
    <citation type="journal article" date="2007" name="Science">
        <title>Draft genome sequence of the sexually transmitted pathogen Trichomonas vaginalis.</title>
        <authorList>
            <person name="Carlton J.M."/>
            <person name="Hirt R.P."/>
            <person name="Silva J.C."/>
            <person name="Delcher A.L."/>
            <person name="Schatz M."/>
            <person name="Zhao Q."/>
            <person name="Wortman J.R."/>
            <person name="Bidwell S.L."/>
            <person name="Alsmark U.C.M."/>
            <person name="Besteiro S."/>
            <person name="Sicheritz-Ponten T."/>
            <person name="Noel C.J."/>
            <person name="Dacks J.B."/>
            <person name="Foster P.G."/>
            <person name="Simillion C."/>
            <person name="Van de Peer Y."/>
            <person name="Miranda-Saavedra D."/>
            <person name="Barton G.J."/>
            <person name="Westrop G.D."/>
            <person name="Mueller S."/>
            <person name="Dessi D."/>
            <person name="Fiori P.L."/>
            <person name="Ren Q."/>
            <person name="Paulsen I."/>
            <person name="Zhang H."/>
            <person name="Bastida-Corcuera F.D."/>
            <person name="Simoes-Barbosa A."/>
            <person name="Brown M.T."/>
            <person name="Hayes R.D."/>
            <person name="Mukherjee M."/>
            <person name="Okumura C.Y."/>
            <person name="Schneider R."/>
            <person name="Smith A.J."/>
            <person name="Vanacova S."/>
            <person name="Villalvazo M."/>
            <person name="Haas B.J."/>
            <person name="Pertea M."/>
            <person name="Feldblyum T.V."/>
            <person name="Utterback T.R."/>
            <person name="Shu C.L."/>
            <person name="Osoegawa K."/>
            <person name="de Jong P.J."/>
            <person name="Hrdy I."/>
            <person name="Horvathova L."/>
            <person name="Zubacova Z."/>
            <person name="Dolezal P."/>
            <person name="Malik S.B."/>
            <person name="Logsdon J.M. Jr."/>
            <person name="Henze K."/>
            <person name="Gupta A."/>
            <person name="Wang C.C."/>
            <person name="Dunne R.L."/>
            <person name="Upcroft J.A."/>
            <person name="Upcroft P."/>
            <person name="White O."/>
            <person name="Salzberg S.L."/>
            <person name="Tang P."/>
            <person name="Chiu C.-H."/>
            <person name="Lee Y.-S."/>
            <person name="Embley T.M."/>
            <person name="Coombs G.H."/>
            <person name="Mottram J.C."/>
            <person name="Tachezy J."/>
            <person name="Fraser-Liggett C.M."/>
            <person name="Johnson P.J."/>
        </authorList>
    </citation>
    <scope>NUCLEOTIDE SEQUENCE [LARGE SCALE GENOMIC DNA]</scope>
    <source>
        <strain evidence="7">G3</strain>
    </source>
</reference>
<sequence>MYSSPFRSPRRSKSPSTTTFSSSPKFTNSPSVGRDRFSPSHRSPTRSSSSSSSSPHSPLSSSPRCSSSSRRLPNVESKILCAPDVYSTIPNQVISYSDSGVLAIALANKVYLYYDGDQRGLFESSSIIEGLCWWDDDLVISSGGKIEVWHTSREKSIVKFQNHRAIATALAAYKNYFATGGDDGIIYVYKRNCSQFVKISLPGAKVCAIAWSKEGDSMIVADSKKRILIYDTEFVQIGCITHDAAVVAIATLPGNYLVTGDLSKYGVMRMFSIKTGTEVRSVCTGSPISSIVWDDHWGLIVANVNSPSTWEIWEKTFQRIAKFRGHDKGIICMAYHSQSQQLATISCDETIQISSLTESYHTYVCPFKLDSTFR</sequence>
<dbReference type="GO" id="GO:0051301">
    <property type="term" value="P:cell division"/>
    <property type="evidence" value="ECO:0007669"/>
    <property type="project" value="UniProtKB-KW"/>
</dbReference>